<sequence length="199" mass="20452">MIRRLLLSSAVLALAACGAENAAAPEAAPEPTPPPVASSTTPQLTAEGWGPLRIGMTRAEVVAALGEDANPEAVGGPDPASCDEFRPERAPEAMLVMIERDRLTRISLIRPSDVTTDRGYGVGDPGDGIAAAYGAGAVREPHKYEPAPAGYITAWSRGGGTGYVEDPDARGLVFEVGQDGAVKAIRAGGPSIQYVEGCA</sequence>
<keyword evidence="4" id="KW-1185">Reference proteome</keyword>
<evidence type="ECO:0000313" key="4">
    <source>
        <dbReference type="Proteomes" id="UP000198788"/>
    </source>
</evidence>
<dbReference type="EMBL" id="FOZV01000002">
    <property type="protein sequence ID" value="SFS46514.1"/>
    <property type="molecule type" value="Genomic_DNA"/>
</dbReference>
<gene>
    <name evidence="3" type="ORF">SAMN05192570_1491</name>
</gene>
<dbReference type="Proteomes" id="UP000198788">
    <property type="component" value="Unassembled WGS sequence"/>
</dbReference>
<evidence type="ECO:0000256" key="2">
    <source>
        <dbReference type="SAM" id="SignalP"/>
    </source>
</evidence>
<dbReference type="AlphaFoldDB" id="A0A1I6Q268"/>
<dbReference type="RefSeq" id="WP_092308337.1">
    <property type="nucleotide sequence ID" value="NZ_FOZV01000002.1"/>
</dbReference>
<proteinExistence type="predicted"/>
<feature type="chain" id="PRO_5011751390" description="Lipoprotein" evidence="2">
    <location>
        <begin position="23"/>
        <end position="199"/>
    </location>
</feature>
<organism evidence="3 4">
    <name type="scientific">Brevundimonas viscosa</name>
    <dbReference type="NCBI Taxonomy" id="871741"/>
    <lineage>
        <taxon>Bacteria</taxon>
        <taxon>Pseudomonadati</taxon>
        <taxon>Pseudomonadota</taxon>
        <taxon>Alphaproteobacteria</taxon>
        <taxon>Caulobacterales</taxon>
        <taxon>Caulobacteraceae</taxon>
        <taxon>Brevundimonas</taxon>
    </lineage>
</organism>
<evidence type="ECO:0000256" key="1">
    <source>
        <dbReference type="SAM" id="MobiDB-lite"/>
    </source>
</evidence>
<feature type="signal peptide" evidence="2">
    <location>
        <begin position="1"/>
        <end position="22"/>
    </location>
</feature>
<protein>
    <recommendedName>
        <fullName evidence="5">Lipoprotein</fullName>
    </recommendedName>
</protein>
<dbReference type="STRING" id="871741.SAMN05192570_1491"/>
<reference evidence="4" key="1">
    <citation type="submission" date="2016-10" db="EMBL/GenBank/DDBJ databases">
        <authorList>
            <person name="Varghese N."/>
            <person name="Submissions S."/>
        </authorList>
    </citation>
    <scope>NUCLEOTIDE SEQUENCE [LARGE SCALE GENOMIC DNA]</scope>
    <source>
        <strain evidence="4">CGMCC 1.10683</strain>
    </source>
</reference>
<evidence type="ECO:0000313" key="3">
    <source>
        <dbReference type="EMBL" id="SFS46514.1"/>
    </source>
</evidence>
<name>A0A1I6Q268_9CAUL</name>
<feature type="region of interest" description="Disordered" evidence="1">
    <location>
        <begin position="24"/>
        <end position="50"/>
    </location>
</feature>
<accession>A0A1I6Q268</accession>
<evidence type="ECO:0008006" key="5">
    <source>
        <dbReference type="Google" id="ProtNLM"/>
    </source>
</evidence>
<dbReference type="OrthoDB" id="8224439at2"/>
<dbReference type="PROSITE" id="PS51257">
    <property type="entry name" value="PROKAR_LIPOPROTEIN"/>
    <property type="match status" value="1"/>
</dbReference>
<keyword evidence="2" id="KW-0732">Signal</keyword>